<name>A0A3N6NWR2_9CYAN</name>
<organism evidence="2 3">
    <name type="scientific">Okeania hirsuta</name>
    <dbReference type="NCBI Taxonomy" id="1458930"/>
    <lineage>
        <taxon>Bacteria</taxon>
        <taxon>Bacillati</taxon>
        <taxon>Cyanobacteriota</taxon>
        <taxon>Cyanophyceae</taxon>
        <taxon>Oscillatoriophycideae</taxon>
        <taxon>Oscillatoriales</taxon>
        <taxon>Microcoleaceae</taxon>
        <taxon>Okeania</taxon>
    </lineage>
</organism>
<dbReference type="GO" id="GO:0032259">
    <property type="term" value="P:methylation"/>
    <property type="evidence" value="ECO:0007669"/>
    <property type="project" value="UniProtKB-KW"/>
</dbReference>
<dbReference type="Proteomes" id="UP000269154">
    <property type="component" value="Unassembled WGS sequence"/>
</dbReference>
<dbReference type="GO" id="GO:0008168">
    <property type="term" value="F:methyltransferase activity"/>
    <property type="evidence" value="ECO:0007669"/>
    <property type="project" value="UniProtKB-KW"/>
</dbReference>
<evidence type="ECO:0000313" key="2">
    <source>
        <dbReference type="EMBL" id="RQH52782.1"/>
    </source>
</evidence>
<dbReference type="InterPro" id="IPR041698">
    <property type="entry name" value="Methyltransf_25"/>
</dbReference>
<keyword evidence="2" id="KW-0489">Methyltransferase</keyword>
<accession>A0A3N6NWR2</accession>
<dbReference type="OrthoDB" id="9786503at2"/>
<dbReference type="AlphaFoldDB" id="A0A3N6NWR2"/>
<feature type="domain" description="Methyltransferase" evidence="1">
    <location>
        <begin position="159"/>
        <end position="256"/>
    </location>
</feature>
<dbReference type="Pfam" id="PF13649">
    <property type="entry name" value="Methyltransf_25"/>
    <property type="match status" value="1"/>
</dbReference>
<dbReference type="RefSeq" id="WP_124143728.1">
    <property type="nucleotide sequence ID" value="NZ_CAWOKI010000365.1"/>
</dbReference>
<reference evidence="2 3" key="1">
    <citation type="journal article" date="2018" name="ACS Chem. Biol.">
        <title>Ketoreductase domain dysfunction expands chemodiversity: malyngamide biosynthesis in the cyanobacterium Okeania hirsuta.</title>
        <authorList>
            <person name="Moss N.A."/>
            <person name="Leao T."/>
            <person name="Rankin M."/>
            <person name="McCullough T.M."/>
            <person name="Qu P."/>
            <person name="Korobeynikov A."/>
            <person name="Smith J.L."/>
            <person name="Gerwick L."/>
            <person name="Gerwick W.H."/>
        </authorList>
    </citation>
    <scope>NUCLEOTIDE SEQUENCE [LARGE SCALE GENOMIC DNA]</scope>
    <source>
        <strain evidence="2 3">PAB10Feb10-1</strain>
    </source>
</reference>
<comment type="caution">
    <text evidence="2">The sequence shown here is derived from an EMBL/GenBank/DDBJ whole genome shotgun (WGS) entry which is preliminary data.</text>
</comment>
<dbReference type="EMBL" id="RCBY01000015">
    <property type="protein sequence ID" value="RQH52782.1"/>
    <property type="molecule type" value="Genomic_DNA"/>
</dbReference>
<dbReference type="Gene3D" id="3.40.50.150">
    <property type="entry name" value="Vaccinia Virus protein VP39"/>
    <property type="match status" value="1"/>
</dbReference>
<dbReference type="CDD" id="cd02440">
    <property type="entry name" value="AdoMet_MTases"/>
    <property type="match status" value="1"/>
</dbReference>
<gene>
    <name evidence="2" type="ORF">D5R40_04700</name>
</gene>
<keyword evidence="2" id="KW-0808">Transferase</keyword>
<dbReference type="SUPFAM" id="SSF53335">
    <property type="entry name" value="S-adenosyl-L-methionine-dependent methyltransferases"/>
    <property type="match status" value="1"/>
</dbReference>
<evidence type="ECO:0000259" key="1">
    <source>
        <dbReference type="Pfam" id="PF13649"/>
    </source>
</evidence>
<sequence length="357" mass="40268">MNQEQTLFISDQLPLVTSPAILKKAVIYKLDSYISGGGELAFPCLPGMLEHYINIVESLFSHLGRPMPKERQLQLRQMIERKLAEGFNISTSSILVIQYELVKPPKKGMACQVTVRSPTLEEQYKSWVEKRKPPLFGSHPDARVLATVAEFRKNTSLKILDVGGGTGRNALPLARKGHSVDVLELTPAFIEQLQTAIATENLSMNVVKGDILDPLTRMQPAFYQLSIATEVVSHFRDVEQLRLFLAKMSDFICPGGMLLFNIFLTVDGYVPDELVREMAQLSWSSLFTAKEFATAMHGLPLAIVSNELVIEYERQHLPQTAWPPTSWFESWATGRDIFPLANARPPVELRWILCRRM</sequence>
<evidence type="ECO:0000313" key="3">
    <source>
        <dbReference type="Proteomes" id="UP000269154"/>
    </source>
</evidence>
<proteinExistence type="predicted"/>
<keyword evidence="3" id="KW-1185">Reference proteome</keyword>
<dbReference type="InterPro" id="IPR029063">
    <property type="entry name" value="SAM-dependent_MTases_sf"/>
</dbReference>
<protein>
    <submittedName>
        <fullName evidence="2">Class I SAM-dependent methyltransferase</fullName>
    </submittedName>
</protein>